<dbReference type="VEuPathDB" id="FungiDB:PTTG_26437"/>
<evidence type="ECO:0000256" key="1">
    <source>
        <dbReference type="SAM" id="MobiDB-lite"/>
    </source>
</evidence>
<organism evidence="2">
    <name type="scientific">Puccinia triticina (isolate 1-1 / race 1 (BBBD))</name>
    <name type="common">Brown leaf rust fungus</name>
    <dbReference type="NCBI Taxonomy" id="630390"/>
    <lineage>
        <taxon>Eukaryota</taxon>
        <taxon>Fungi</taxon>
        <taxon>Dikarya</taxon>
        <taxon>Basidiomycota</taxon>
        <taxon>Pucciniomycotina</taxon>
        <taxon>Pucciniomycetes</taxon>
        <taxon>Pucciniales</taxon>
        <taxon>Pucciniaceae</taxon>
        <taxon>Puccinia</taxon>
    </lineage>
</organism>
<evidence type="ECO:0000313" key="3">
    <source>
        <dbReference type="EnsemblFungi" id="PTTG_26437-t43_1-p1"/>
    </source>
</evidence>
<evidence type="ECO:0000313" key="4">
    <source>
        <dbReference type="Proteomes" id="UP000005240"/>
    </source>
</evidence>
<gene>
    <name evidence="2" type="ORF">PTTG_26437</name>
</gene>
<keyword evidence="4" id="KW-1185">Reference proteome</keyword>
<reference evidence="3 4" key="3">
    <citation type="journal article" date="2017" name="G3 (Bethesda)">
        <title>Comparative analysis highlights variable genome content of wheat rusts and divergence of the mating loci.</title>
        <authorList>
            <person name="Cuomo C.A."/>
            <person name="Bakkeren G."/>
            <person name="Khalil H.B."/>
            <person name="Panwar V."/>
            <person name="Joly D."/>
            <person name="Linning R."/>
            <person name="Sakthikumar S."/>
            <person name="Song X."/>
            <person name="Adiconis X."/>
            <person name="Fan L."/>
            <person name="Goldberg J.M."/>
            <person name="Levin J.Z."/>
            <person name="Young S."/>
            <person name="Zeng Q."/>
            <person name="Anikster Y."/>
            <person name="Bruce M."/>
            <person name="Wang M."/>
            <person name="Yin C."/>
            <person name="McCallum B."/>
            <person name="Szabo L.J."/>
            <person name="Hulbert S."/>
            <person name="Chen X."/>
            <person name="Fellers J.P."/>
        </authorList>
    </citation>
    <scope>NUCLEOTIDE SEQUENCE</scope>
    <source>
        <strain evidence="4">Isolate 1-1 / race 1 (BBBD)</strain>
        <strain evidence="3">isolate 1-1 / race 1 (BBBD)</strain>
    </source>
</reference>
<name>A0A180GU24_PUCT1</name>
<dbReference type="Proteomes" id="UP000005240">
    <property type="component" value="Unassembled WGS sequence"/>
</dbReference>
<accession>A0A180GU24</accession>
<sequence>MDTDWCIVCDTRISPRHGAPWDNHEDEEQNKDQSTESTIDMPFSAFCSQDCLIKSYIEAASQVRGPQQLQNNTGRTRLRRAPDNDMLYPGHPKKKSSDEGHLVKFSSNNPKYFSLYPGRKEVVSKFTLNSCGSTSSTSSSSSS</sequence>
<feature type="region of interest" description="Disordered" evidence="1">
    <location>
        <begin position="63"/>
        <end position="103"/>
    </location>
</feature>
<dbReference type="EnsemblFungi" id="PTTG_26437-t43_1">
    <property type="protein sequence ID" value="PTTG_26437-t43_1-p1"/>
    <property type="gene ID" value="PTTG_26437"/>
</dbReference>
<evidence type="ECO:0000313" key="2">
    <source>
        <dbReference type="EMBL" id="OAV96270.1"/>
    </source>
</evidence>
<protein>
    <submittedName>
        <fullName evidence="2 3">Uncharacterized protein</fullName>
    </submittedName>
</protein>
<dbReference type="OrthoDB" id="2497876at2759"/>
<feature type="compositionally biased region" description="Polar residues" evidence="1">
    <location>
        <begin position="64"/>
        <end position="75"/>
    </location>
</feature>
<dbReference type="EMBL" id="ADAS02000021">
    <property type="protein sequence ID" value="OAV96270.1"/>
    <property type="molecule type" value="Genomic_DNA"/>
</dbReference>
<reference evidence="2" key="1">
    <citation type="submission" date="2009-11" db="EMBL/GenBank/DDBJ databases">
        <authorList>
            <consortium name="The Broad Institute Genome Sequencing Platform"/>
            <person name="Ward D."/>
            <person name="Feldgarden M."/>
            <person name="Earl A."/>
            <person name="Young S.K."/>
            <person name="Zeng Q."/>
            <person name="Koehrsen M."/>
            <person name="Alvarado L."/>
            <person name="Berlin A."/>
            <person name="Bochicchio J."/>
            <person name="Borenstein D."/>
            <person name="Chapman S.B."/>
            <person name="Chen Z."/>
            <person name="Engels R."/>
            <person name="Freedman E."/>
            <person name="Gellesch M."/>
            <person name="Goldberg J."/>
            <person name="Griggs A."/>
            <person name="Gujja S."/>
            <person name="Heilman E."/>
            <person name="Heiman D."/>
            <person name="Hepburn T."/>
            <person name="Howarth C."/>
            <person name="Jen D."/>
            <person name="Larson L."/>
            <person name="Lewis B."/>
            <person name="Mehta T."/>
            <person name="Park D."/>
            <person name="Pearson M."/>
            <person name="Roberts A."/>
            <person name="Saif S."/>
            <person name="Shea T."/>
            <person name="Shenoy N."/>
            <person name="Sisk P."/>
            <person name="Stolte C."/>
            <person name="Sykes S."/>
            <person name="Thomson T."/>
            <person name="Walk T."/>
            <person name="White J."/>
            <person name="Yandava C."/>
            <person name="Izard J."/>
            <person name="Baranova O.V."/>
            <person name="Blanton J.M."/>
            <person name="Tanner A.C."/>
            <person name="Dewhirst F.E."/>
            <person name="Haas B."/>
            <person name="Nusbaum C."/>
            <person name="Birren B."/>
        </authorList>
    </citation>
    <scope>NUCLEOTIDE SEQUENCE [LARGE SCALE GENOMIC DNA]</scope>
    <source>
        <strain evidence="2">1-1 BBBD Race 1</strain>
    </source>
</reference>
<dbReference type="AlphaFoldDB" id="A0A180GU24"/>
<feature type="region of interest" description="Disordered" evidence="1">
    <location>
        <begin position="17"/>
        <end position="37"/>
    </location>
</feature>
<reference evidence="2" key="2">
    <citation type="submission" date="2016-05" db="EMBL/GenBank/DDBJ databases">
        <title>Comparative analysis highlights variable genome content of wheat rusts and divergence of the mating loci.</title>
        <authorList>
            <person name="Cuomo C.A."/>
            <person name="Bakkeren G."/>
            <person name="Szabo L."/>
            <person name="Khalil H."/>
            <person name="Joly D."/>
            <person name="Goldberg J."/>
            <person name="Young S."/>
            <person name="Zeng Q."/>
            <person name="Fellers J."/>
        </authorList>
    </citation>
    <scope>NUCLEOTIDE SEQUENCE [LARGE SCALE GENOMIC DNA]</scope>
    <source>
        <strain evidence="2">1-1 BBBD Race 1</strain>
    </source>
</reference>
<reference evidence="3" key="4">
    <citation type="submission" date="2025-05" db="UniProtKB">
        <authorList>
            <consortium name="EnsemblFungi"/>
        </authorList>
    </citation>
    <scope>IDENTIFICATION</scope>
    <source>
        <strain evidence="3">isolate 1-1 / race 1 (BBBD)</strain>
    </source>
</reference>
<proteinExistence type="predicted"/>